<sequence length="263" mass="27269">MSSQEKQVWLITGASSGFGLQLALRALAAGQHVIGTVRSSAGPSASAVHQLTSAGGHVLELDMTHPQAAIHEVVALQYRTNVYGPLFTTQAVLPGMRARRRGCVVNVSSAAGQDAGAARGLYGGSKFALEGLTEALRAEVAEFGVAVLLVEPGLFRTNFFRALRTPAAPLPEAYRDGSAVSGALDAFAALADGTGGGDPSKAADRIYEVVAGEGLAGHLRGKVLRLPLGMDAVERVEAKQRSVLAEVAEARKLEEQQSTALAS</sequence>
<dbReference type="InterPro" id="IPR002347">
    <property type="entry name" value="SDR_fam"/>
</dbReference>
<evidence type="ECO:0000313" key="4">
    <source>
        <dbReference type="EMBL" id="OAA68816.1"/>
    </source>
</evidence>
<dbReference type="PANTHER" id="PTHR43976:SF16">
    <property type="entry name" value="SHORT-CHAIN DEHYDROGENASE_REDUCTASE FAMILY PROTEIN"/>
    <property type="match status" value="1"/>
</dbReference>
<dbReference type="SUPFAM" id="SSF51735">
    <property type="entry name" value="NAD(P)-binding Rossmann-fold domains"/>
    <property type="match status" value="1"/>
</dbReference>
<comment type="similarity">
    <text evidence="1">Belongs to the short-chain dehydrogenases/reductases (SDR) family.</text>
</comment>
<keyword evidence="3" id="KW-0560">Oxidoreductase</keyword>
<dbReference type="GO" id="GO:0016491">
    <property type="term" value="F:oxidoreductase activity"/>
    <property type="evidence" value="ECO:0007669"/>
    <property type="project" value="UniProtKB-KW"/>
</dbReference>
<evidence type="ECO:0000256" key="3">
    <source>
        <dbReference type="ARBA" id="ARBA00023002"/>
    </source>
</evidence>
<dbReference type="Pfam" id="PF00106">
    <property type="entry name" value="adh_short"/>
    <property type="match status" value="2"/>
</dbReference>
<keyword evidence="2" id="KW-0521">NADP</keyword>
<dbReference type="EMBL" id="AZHB01000006">
    <property type="protein sequence ID" value="OAA68816.1"/>
    <property type="molecule type" value="Genomic_DNA"/>
</dbReference>
<evidence type="ECO:0000313" key="5">
    <source>
        <dbReference type="Proteomes" id="UP000076744"/>
    </source>
</evidence>
<name>A0A168AJ18_CORFA</name>
<dbReference type="PANTHER" id="PTHR43976">
    <property type="entry name" value="SHORT CHAIN DEHYDROGENASE"/>
    <property type="match status" value="1"/>
</dbReference>
<dbReference type="Proteomes" id="UP000076744">
    <property type="component" value="Unassembled WGS sequence"/>
</dbReference>
<evidence type="ECO:0000256" key="1">
    <source>
        <dbReference type="ARBA" id="ARBA00006484"/>
    </source>
</evidence>
<dbReference type="OrthoDB" id="1274115at2759"/>
<dbReference type="GeneID" id="30019483"/>
<keyword evidence="5" id="KW-1185">Reference proteome</keyword>
<comment type="caution">
    <text evidence="4">The sequence shown here is derived from an EMBL/GenBank/DDBJ whole genome shotgun (WGS) entry which is preliminary data.</text>
</comment>
<dbReference type="InterPro" id="IPR036291">
    <property type="entry name" value="NAD(P)-bd_dom_sf"/>
</dbReference>
<gene>
    <name evidence="4" type="ORF">ISF_03191</name>
</gene>
<accession>A0A168AJ18</accession>
<dbReference type="STRING" id="1081104.A0A168AJ18"/>
<organism evidence="4 5">
    <name type="scientific">Cordyceps fumosorosea (strain ARSEF 2679)</name>
    <name type="common">Isaria fumosorosea</name>
    <dbReference type="NCBI Taxonomy" id="1081104"/>
    <lineage>
        <taxon>Eukaryota</taxon>
        <taxon>Fungi</taxon>
        <taxon>Dikarya</taxon>
        <taxon>Ascomycota</taxon>
        <taxon>Pezizomycotina</taxon>
        <taxon>Sordariomycetes</taxon>
        <taxon>Hypocreomycetidae</taxon>
        <taxon>Hypocreales</taxon>
        <taxon>Cordycipitaceae</taxon>
        <taxon>Cordyceps</taxon>
    </lineage>
</organism>
<dbReference type="PROSITE" id="PS00061">
    <property type="entry name" value="ADH_SHORT"/>
    <property type="match status" value="1"/>
</dbReference>
<dbReference type="AlphaFoldDB" id="A0A168AJ18"/>
<dbReference type="Gene3D" id="3.40.50.720">
    <property type="entry name" value="NAD(P)-binding Rossmann-like Domain"/>
    <property type="match status" value="2"/>
</dbReference>
<dbReference type="PRINTS" id="PR00081">
    <property type="entry name" value="GDHRDH"/>
</dbReference>
<reference evidence="4 5" key="1">
    <citation type="journal article" date="2016" name="Genome Biol. Evol.">
        <title>Divergent and convergent evolution of fungal pathogenicity.</title>
        <authorList>
            <person name="Shang Y."/>
            <person name="Xiao G."/>
            <person name="Zheng P."/>
            <person name="Cen K."/>
            <person name="Zhan S."/>
            <person name="Wang C."/>
        </authorList>
    </citation>
    <scope>NUCLEOTIDE SEQUENCE [LARGE SCALE GENOMIC DNA]</scope>
    <source>
        <strain evidence="4 5">ARSEF 2679</strain>
    </source>
</reference>
<protein>
    <submittedName>
        <fullName evidence="4">NAD(P)-binding domain protein</fullName>
    </submittedName>
</protein>
<dbReference type="InterPro" id="IPR051911">
    <property type="entry name" value="SDR_oxidoreductase"/>
</dbReference>
<evidence type="ECO:0000256" key="2">
    <source>
        <dbReference type="ARBA" id="ARBA00022857"/>
    </source>
</evidence>
<proteinExistence type="inferred from homology"/>
<dbReference type="RefSeq" id="XP_018705686.1">
    <property type="nucleotide sequence ID" value="XM_018846797.1"/>
</dbReference>
<dbReference type="InterPro" id="IPR020904">
    <property type="entry name" value="Sc_DH/Rdtase_CS"/>
</dbReference>